<evidence type="ECO:0000259" key="3">
    <source>
        <dbReference type="Pfam" id="PF13649"/>
    </source>
</evidence>
<dbReference type="SUPFAM" id="SSF53335">
    <property type="entry name" value="S-adenosyl-L-methionine-dependent methyltransferases"/>
    <property type="match status" value="1"/>
</dbReference>
<keyword evidence="2" id="KW-0808">Transferase</keyword>
<dbReference type="PANTHER" id="PTHR43861:SF1">
    <property type="entry name" value="TRANS-ACONITATE 2-METHYLTRANSFERASE"/>
    <property type="match status" value="1"/>
</dbReference>
<evidence type="ECO:0000313" key="5">
    <source>
        <dbReference type="Proteomes" id="UP000566819"/>
    </source>
</evidence>
<protein>
    <recommendedName>
        <fullName evidence="3">Methyltransferase domain-containing protein</fullName>
    </recommendedName>
</protein>
<dbReference type="Gene3D" id="3.40.50.150">
    <property type="entry name" value="Vaccinia Virus protein VP39"/>
    <property type="match status" value="1"/>
</dbReference>
<dbReference type="Pfam" id="PF13649">
    <property type="entry name" value="Methyltransf_25"/>
    <property type="match status" value="1"/>
</dbReference>
<evidence type="ECO:0000256" key="2">
    <source>
        <dbReference type="ARBA" id="ARBA00022679"/>
    </source>
</evidence>
<dbReference type="CDD" id="cd02440">
    <property type="entry name" value="AdoMet_MTases"/>
    <property type="match status" value="1"/>
</dbReference>
<keyword evidence="1" id="KW-0489">Methyltransferase</keyword>
<reference evidence="4 5" key="1">
    <citation type="submission" date="2020-03" db="EMBL/GenBank/DDBJ databases">
        <title>Draft Genome Sequence of Cudoniella acicularis.</title>
        <authorList>
            <person name="Buettner E."/>
            <person name="Kellner H."/>
        </authorList>
    </citation>
    <scope>NUCLEOTIDE SEQUENCE [LARGE SCALE GENOMIC DNA]</scope>
    <source>
        <strain evidence="4 5">DSM 108380</strain>
    </source>
</reference>
<dbReference type="PANTHER" id="PTHR43861">
    <property type="entry name" value="TRANS-ACONITATE 2-METHYLTRANSFERASE-RELATED"/>
    <property type="match status" value="1"/>
</dbReference>
<keyword evidence="5" id="KW-1185">Reference proteome</keyword>
<sequence length="279" mass="29804">MADPSKWDHAAAEYNDAVGRSSRLGAARLIAMAEELYSPLSAPNARAIDLGAGTGSVTHQLAAAYPELPILATDISPGMLKQLMANATMPTNITTQIVDMAAPIGGAATEGSFSHVFSTMALQILPEPAGEGTLDQWAKLLAPDGIVAIGLWDFDENCGPHVLWEEAAKAVDPSYVNPPLLPARHWTGRAQLEAGLKSVGFRDVRSEVLHMGFNVGKEGFLQFFWESGNPMPLDRQAGFKGDLGKVKVEMERLLDEVYCGGTKIPLSAALAVARRPKVD</sequence>
<dbReference type="InterPro" id="IPR041698">
    <property type="entry name" value="Methyltransf_25"/>
</dbReference>
<accession>A0A8H4RK96</accession>
<dbReference type="OrthoDB" id="2013972at2759"/>
<evidence type="ECO:0000313" key="4">
    <source>
        <dbReference type="EMBL" id="KAF4630766.1"/>
    </source>
</evidence>
<dbReference type="GO" id="GO:0008168">
    <property type="term" value="F:methyltransferase activity"/>
    <property type="evidence" value="ECO:0007669"/>
    <property type="project" value="UniProtKB-KW"/>
</dbReference>
<proteinExistence type="predicted"/>
<name>A0A8H4RK96_9HELO</name>
<dbReference type="InterPro" id="IPR029063">
    <property type="entry name" value="SAM-dependent_MTases_sf"/>
</dbReference>
<dbReference type="GO" id="GO:0032259">
    <property type="term" value="P:methylation"/>
    <property type="evidence" value="ECO:0007669"/>
    <property type="project" value="UniProtKB-KW"/>
</dbReference>
<dbReference type="AlphaFoldDB" id="A0A8H4RK96"/>
<organism evidence="4 5">
    <name type="scientific">Cudoniella acicularis</name>
    <dbReference type="NCBI Taxonomy" id="354080"/>
    <lineage>
        <taxon>Eukaryota</taxon>
        <taxon>Fungi</taxon>
        <taxon>Dikarya</taxon>
        <taxon>Ascomycota</taxon>
        <taxon>Pezizomycotina</taxon>
        <taxon>Leotiomycetes</taxon>
        <taxon>Helotiales</taxon>
        <taxon>Tricladiaceae</taxon>
        <taxon>Cudoniella</taxon>
    </lineage>
</organism>
<dbReference type="EMBL" id="JAAMPI010000515">
    <property type="protein sequence ID" value="KAF4630766.1"/>
    <property type="molecule type" value="Genomic_DNA"/>
</dbReference>
<gene>
    <name evidence="4" type="ORF">G7Y89_g7368</name>
</gene>
<dbReference type="Proteomes" id="UP000566819">
    <property type="component" value="Unassembled WGS sequence"/>
</dbReference>
<evidence type="ECO:0000256" key="1">
    <source>
        <dbReference type="ARBA" id="ARBA00022603"/>
    </source>
</evidence>
<feature type="domain" description="Methyltransferase" evidence="3">
    <location>
        <begin position="48"/>
        <end position="145"/>
    </location>
</feature>
<comment type="caution">
    <text evidence="4">The sequence shown here is derived from an EMBL/GenBank/DDBJ whole genome shotgun (WGS) entry which is preliminary data.</text>
</comment>